<comment type="caution">
    <text evidence="7">The sequence shown here is derived from an EMBL/GenBank/DDBJ whole genome shotgun (WGS) entry which is preliminary data.</text>
</comment>
<dbReference type="CDD" id="cd16332">
    <property type="entry name" value="Prp-like"/>
    <property type="match status" value="1"/>
</dbReference>
<dbReference type="Proteomes" id="UP000234857">
    <property type="component" value="Unassembled WGS sequence"/>
</dbReference>
<comment type="similarity">
    <text evidence="5">Belongs to the Prp family.</text>
</comment>
<dbReference type="PANTHER" id="PTHR39178">
    <property type="entry name" value="HYPOTHETICAL RIBOSOME-ASSOCIATED PROTEIN"/>
    <property type="match status" value="1"/>
</dbReference>
<dbReference type="InterPro" id="IPR036764">
    <property type="entry name" value="Peptidase_Prp_sf"/>
</dbReference>
<sequence>MITIRVILEGEFVKKINIDGHAQYDSTGKDIICAGVSALYFSTEASLKTLIDNRNVFKLDSHESGKAEIEFLRYESDSQLLAKSLLTGLRLMERNYDEFVHIEEVNINGT</sequence>
<evidence type="ECO:0000313" key="8">
    <source>
        <dbReference type="Proteomes" id="UP000234857"/>
    </source>
</evidence>
<keyword evidence="4" id="KW-0788">Thiol protease</keyword>
<protein>
    <recommendedName>
        <fullName evidence="6">Ribosomal processing cysteine protease Prp</fullName>
    </recommendedName>
</protein>
<dbReference type="GO" id="GO:0006508">
    <property type="term" value="P:proteolysis"/>
    <property type="evidence" value="ECO:0007669"/>
    <property type="project" value="UniProtKB-KW"/>
</dbReference>
<proteinExistence type="inferred from homology"/>
<gene>
    <name evidence="7" type="ORF">C0601_13255</name>
</gene>
<dbReference type="EMBL" id="PKTG01000141">
    <property type="protein sequence ID" value="PLX15342.1"/>
    <property type="molecule type" value="Genomic_DNA"/>
</dbReference>
<evidence type="ECO:0000313" key="7">
    <source>
        <dbReference type="EMBL" id="PLX15342.1"/>
    </source>
</evidence>
<evidence type="ECO:0000256" key="5">
    <source>
        <dbReference type="ARBA" id="ARBA00044503"/>
    </source>
</evidence>
<keyword evidence="1" id="KW-0690">Ribosome biogenesis</keyword>
<keyword evidence="3" id="KW-0378">Hydrolase</keyword>
<name>A0A2N5Z9I9_MUIH1</name>
<dbReference type="AlphaFoldDB" id="A0A2N5Z9I9"/>
<dbReference type="Pfam" id="PF04327">
    <property type="entry name" value="Peptidase_Prp"/>
    <property type="match status" value="1"/>
</dbReference>
<dbReference type="SUPFAM" id="SSF118010">
    <property type="entry name" value="TM1457-like"/>
    <property type="match status" value="1"/>
</dbReference>
<keyword evidence="2" id="KW-0645">Protease</keyword>
<dbReference type="Gene3D" id="3.30.70.1490">
    <property type="entry name" value="Cysteine protease Prp"/>
    <property type="match status" value="1"/>
</dbReference>
<reference evidence="7 8" key="1">
    <citation type="submission" date="2017-11" db="EMBL/GenBank/DDBJ databases">
        <title>Genome-resolved metagenomics identifies genetic mobility, metabolic interactions, and unexpected diversity in perchlorate-reducing communities.</title>
        <authorList>
            <person name="Barnum T.P."/>
            <person name="Figueroa I.A."/>
            <person name="Carlstrom C.I."/>
            <person name="Lucas L.N."/>
            <person name="Engelbrektson A.L."/>
            <person name="Coates J.D."/>
        </authorList>
    </citation>
    <scope>NUCLEOTIDE SEQUENCE [LARGE SCALE GENOMIC DNA]</scope>
    <source>
        <strain evidence="7">BM706</strain>
    </source>
</reference>
<evidence type="ECO:0000256" key="2">
    <source>
        <dbReference type="ARBA" id="ARBA00022670"/>
    </source>
</evidence>
<accession>A0A2N5Z9I9</accession>
<dbReference type="GO" id="GO:0008234">
    <property type="term" value="F:cysteine-type peptidase activity"/>
    <property type="evidence" value="ECO:0007669"/>
    <property type="project" value="UniProtKB-KW"/>
</dbReference>
<evidence type="ECO:0000256" key="1">
    <source>
        <dbReference type="ARBA" id="ARBA00022517"/>
    </source>
</evidence>
<evidence type="ECO:0000256" key="3">
    <source>
        <dbReference type="ARBA" id="ARBA00022801"/>
    </source>
</evidence>
<dbReference type="GO" id="GO:0042254">
    <property type="term" value="P:ribosome biogenesis"/>
    <property type="evidence" value="ECO:0007669"/>
    <property type="project" value="UniProtKB-KW"/>
</dbReference>
<dbReference type="PANTHER" id="PTHR39178:SF1">
    <property type="entry name" value="RIBOSOMAL-PROCESSING CYSTEINE PROTEASE PRP"/>
    <property type="match status" value="1"/>
</dbReference>
<evidence type="ECO:0000256" key="6">
    <source>
        <dbReference type="ARBA" id="ARBA00044538"/>
    </source>
</evidence>
<organism evidence="7 8">
    <name type="scientific">Muiribacterium halophilum</name>
    <dbReference type="NCBI Taxonomy" id="2053465"/>
    <lineage>
        <taxon>Bacteria</taxon>
        <taxon>Candidatus Muiribacteriota</taxon>
        <taxon>Candidatus Muiribacteriia</taxon>
        <taxon>Candidatus Muiribacteriales</taxon>
        <taxon>Candidatus Muiribacteriaceae</taxon>
        <taxon>Candidatus Muiribacterium</taxon>
    </lineage>
</organism>
<dbReference type="InterPro" id="IPR007422">
    <property type="entry name" value="Peptidase_Prp"/>
</dbReference>
<evidence type="ECO:0000256" key="4">
    <source>
        <dbReference type="ARBA" id="ARBA00022807"/>
    </source>
</evidence>